<keyword evidence="2" id="KW-0496">Mitochondrion</keyword>
<reference evidence="2" key="1">
    <citation type="journal article" date="2016" name="Zool. Scr.">
        <title>Mitogenomic phylogeny of Acanthocephala reveals novel Class relationships.</title>
        <authorList>
            <person name="Gazi M."/>
            <person name="Kim J."/>
            <person name="Garcia-Varela M."/>
            <person name="Park C."/>
            <person name="Littlewood D.J."/>
            <person name="Park J.-K."/>
        </authorList>
    </citation>
    <scope>NUCLEOTIDE SEQUENCE</scope>
</reference>
<dbReference type="CTD" id="4539"/>
<dbReference type="AlphaFoldDB" id="A0A140E9M8"/>
<feature type="transmembrane region" description="Helical" evidence="1">
    <location>
        <begin position="20"/>
        <end position="45"/>
    </location>
</feature>
<keyword evidence="1" id="KW-0812">Transmembrane</keyword>
<geneLocation type="mitochondrion" evidence="2"/>
<dbReference type="RefSeq" id="YP_009241146.1">
    <property type="nucleotide sequence ID" value="NC_029767.1"/>
</dbReference>
<protein>
    <submittedName>
        <fullName evidence="2">NADH dehydrogenase subunit 4L</fullName>
    </submittedName>
</protein>
<dbReference type="GeneID" id="27111616"/>
<sequence>MGFVLMGFALFMVMKSGSLVGIIAGLEGLVLVFLACMSSGLVMYWDCSEMLMLGLGVSVSVISVVLSVYVACLRSFSDSSVGVSVGGAW</sequence>
<keyword evidence="1" id="KW-1133">Transmembrane helix</keyword>
<name>A0A140E9M8_9BILA</name>
<accession>A0A140E9M8</accession>
<evidence type="ECO:0000256" key="1">
    <source>
        <dbReference type="SAM" id="Phobius"/>
    </source>
</evidence>
<dbReference type="EMBL" id="KT447549">
    <property type="protein sequence ID" value="AMK97079.1"/>
    <property type="molecule type" value="Genomic_DNA"/>
</dbReference>
<gene>
    <name evidence="2" type="primary">ND4L</name>
</gene>
<feature type="transmembrane region" description="Helical" evidence="1">
    <location>
        <begin position="51"/>
        <end position="72"/>
    </location>
</feature>
<keyword evidence="1" id="KW-0472">Membrane</keyword>
<proteinExistence type="predicted"/>
<organism evidence="2">
    <name type="scientific">Plagiorhynchus transversus</name>
    <dbReference type="NCBI Taxonomy" id="1795586"/>
    <lineage>
        <taxon>Eukaryota</taxon>
        <taxon>Metazoa</taxon>
        <taxon>Spiralia</taxon>
        <taxon>Lophotrochozoa</taxon>
        <taxon>Acanthocephala</taxon>
        <taxon>Palaeacanthocephala</taxon>
        <taxon>Polymorphida</taxon>
        <taxon>Plagiorhynchidae</taxon>
        <taxon>Plagiorhynchus</taxon>
    </lineage>
</organism>
<evidence type="ECO:0000313" key="2">
    <source>
        <dbReference type="EMBL" id="AMK97079.1"/>
    </source>
</evidence>